<evidence type="ECO:0008006" key="3">
    <source>
        <dbReference type="Google" id="ProtNLM"/>
    </source>
</evidence>
<proteinExistence type="predicted"/>
<protein>
    <recommendedName>
        <fullName evidence="3">Actin-like ATPase domain-containing protein</fullName>
    </recommendedName>
</protein>
<gene>
    <name evidence="1" type="ORF">BT63DRAFT_474470</name>
</gene>
<evidence type="ECO:0000313" key="1">
    <source>
        <dbReference type="EMBL" id="KAF2674748.1"/>
    </source>
</evidence>
<dbReference type="EMBL" id="MU004230">
    <property type="protein sequence ID" value="KAF2674748.1"/>
    <property type="molecule type" value="Genomic_DNA"/>
</dbReference>
<evidence type="ECO:0000313" key="2">
    <source>
        <dbReference type="Proteomes" id="UP000799302"/>
    </source>
</evidence>
<accession>A0A6A6UUL3</accession>
<keyword evidence="2" id="KW-1185">Reference proteome</keyword>
<name>A0A6A6UUL3_9PEZI</name>
<sequence>MLFGQFAFVVITTVHLAIALDIPIGIHLGLFNLTSAYISTDGNPRTLASVPGSLDYQEYMKSLALKDQNHQQTSTTDTSREILFNAIETIRLATSKLLKPSATPKITGITVPDFHQPREDVCNAAGKALPDSYLDYFQILGLTRAMRLAYELNSCENIRLDSKSCDLDNGHYMLFLDLNPHHLQISFAEVGVHTLLIQNRTLSLALGADSKAEGGQQWAEFATKMMKDFISDNLASKSISYKLQGLSSIVIAGEADQLYMKRLRTILEDLLPDHQNLIHDDIAYEWVGAIGAAYLSKLQANQNLHTADGPNWKASGNTLDQLGKEVGHAFVVVGDVIGKGVKDTGLQISDAFKDLEKAITGKNRDGH</sequence>
<dbReference type="Proteomes" id="UP000799302">
    <property type="component" value="Unassembled WGS sequence"/>
</dbReference>
<reference evidence="1" key="1">
    <citation type="journal article" date="2020" name="Stud. Mycol.">
        <title>101 Dothideomycetes genomes: a test case for predicting lifestyles and emergence of pathogens.</title>
        <authorList>
            <person name="Haridas S."/>
            <person name="Albert R."/>
            <person name="Binder M."/>
            <person name="Bloem J."/>
            <person name="Labutti K."/>
            <person name="Salamov A."/>
            <person name="Andreopoulos B."/>
            <person name="Baker S."/>
            <person name="Barry K."/>
            <person name="Bills G."/>
            <person name="Bluhm B."/>
            <person name="Cannon C."/>
            <person name="Castanera R."/>
            <person name="Culley D."/>
            <person name="Daum C."/>
            <person name="Ezra D."/>
            <person name="Gonzalez J."/>
            <person name="Henrissat B."/>
            <person name="Kuo A."/>
            <person name="Liang C."/>
            <person name="Lipzen A."/>
            <person name="Lutzoni F."/>
            <person name="Magnuson J."/>
            <person name="Mondo S."/>
            <person name="Nolan M."/>
            <person name="Ohm R."/>
            <person name="Pangilinan J."/>
            <person name="Park H.-J."/>
            <person name="Ramirez L."/>
            <person name="Alfaro M."/>
            <person name="Sun H."/>
            <person name="Tritt A."/>
            <person name="Yoshinaga Y."/>
            <person name="Zwiers L.-H."/>
            <person name="Turgeon B."/>
            <person name="Goodwin S."/>
            <person name="Spatafora J."/>
            <person name="Crous P."/>
            <person name="Grigoriev I."/>
        </authorList>
    </citation>
    <scope>NUCLEOTIDE SEQUENCE</scope>
    <source>
        <strain evidence="1">CBS 115976</strain>
    </source>
</reference>
<dbReference type="AlphaFoldDB" id="A0A6A6UUL3"/>
<organism evidence="1 2">
    <name type="scientific">Microthyrium microscopicum</name>
    <dbReference type="NCBI Taxonomy" id="703497"/>
    <lineage>
        <taxon>Eukaryota</taxon>
        <taxon>Fungi</taxon>
        <taxon>Dikarya</taxon>
        <taxon>Ascomycota</taxon>
        <taxon>Pezizomycotina</taxon>
        <taxon>Dothideomycetes</taxon>
        <taxon>Dothideomycetes incertae sedis</taxon>
        <taxon>Microthyriales</taxon>
        <taxon>Microthyriaceae</taxon>
        <taxon>Microthyrium</taxon>
    </lineage>
</organism>